<name>A0A9X1W5C4_9GAMM</name>
<keyword evidence="4" id="KW-1185">Reference proteome</keyword>
<feature type="chain" id="PRO_5040973791" evidence="2">
    <location>
        <begin position="21"/>
        <end position="96"/>
    </location>
</feature>
<dbReference type="AlphaFoldDB" id="A0A9X1W5C4"/>
<dbReference type="EMBL" id="JALGRD010000007">
    <property type="protein sequence ID" value="MCJ0974535.1"/>
    <property type="molecule type" value="Genomic_DNA"/>
</dbReference>
<evidence type="ECO:0000313" key="3">
    <source>
        <dbReference type="EMBL" id="MCJ0974535.1"/>
    </source>
</evidence>
<organism evidence="3 4">
    <name type="scientific">Stutzerimonas marianensis</name>
    <dbReference type="NCBI Taxonomy" id="2929513"/>
    <lineage>
        <taxon>Bacteria</taxon>
        <taxon>Pseudomonadati</taxon>
        <taxon>Pseudomonadota</taxon>
        <taxon>Gammaproteobacteria</taxon>
        <taxon>Pseudomonadales</taxon>
        <taxon>Pseudomonadaceae</taxon>
        <taxon>Stutzerimonas</taxon>
    </lineage>
</organism>
<protein>
    <submittedName>
        <fullName evidence="3">Uncharacterized protein</fullName>
    </submittedName>
</protein>
<sequence>MKRISAMAASALLLSGLAMADADGDLSNPSTTGTGAMEEPASSIGVEKRDATDSREEAPRDDSALGTMGTGATGTTGGTGATTGTDSIQDSDEAEQ</sequence>
<comment type="caution">
    <text evidence="3">The sequence shown here is derived from an EMBL/GenBank/DDBJ whole genome shotgun (WGS) entry which is preliminary data.</text>
</comment>
<evidence type="ECO:0000313" key="4">
    <source>
        <dbReference type="Proteomes" id="UP001139682"/>
    </source>
</evidence>
<feature type="compositionally biased region" description="Gly residues" evidence="1">
    <location>
        <begin position="68"/>
        <end position="81"/>
    </location>
</feature>
<accession>A0A9X1W5C4</accession>
<evidence type="ECO:0000256" key="2">
    <source>
        <dbReference type="SAM" id="SignalP"/>
    </source>
</evidence>
<dbReference type="RefSeq" id="WP_243606604.1">
    <property type="nucleotide sequence ID" value="NZ_JALGRD010000007.1"/>
</dbReference>
<feature type="compositionally biased region" description="Basic and acidic residues" evidence="1">
    <location>
        <begin position="46"/>
        <end position="63"/>
    </location>
</feature>
<evidence type="ECO:0000256" key="1">
    <source>
        <dbReference type="SAM" id="MobiDB-lite"/>
    </source>
</evidence>
<feature type="signal peptide" evidence="2">
    <location>
        <begin position="1"/>
        <end position="20"/>
    </location>
</feature>
<gene>
    <name evidence="3" type="ORF">MST27_14270</name>
</gene>
<dbReference type="Proteomes" id="UP001139682">
    <property type="component" value="Unassembled WGS sequence"/>
</dbReference>
<proteinExistence type="predicted"/>
<keyword evidence="2" id="KW-0732">Signal</keyword>
<feature type="region of interest" description="Disordered" evidence="1">
    <location>
        <begin position="21"/>
        <end position="96"/>
    </location>
</feature>
<reference evidence="3" key="1">
    <citation type="submission" date="2022-03" db="EMBL/GenBank/DDBJ databases">
        <title>Pseudomonas marianensis sp. nov., a marine bacterium isolated from deep-sea sediments of the Mariana Trench.</title>
        <authorList>
            <person name="Wei Y."/>
        </authorList>
    </citation>
    <scope>NUCLEOTIDE SEQUENCE</scope>
    <source>
        <strain evidence="3">PS1</strain>
    </source>
</reference>